<dbReference type="EnsemblPlants" id="OMERI11G01080.1">
    <property type="protein sequence ID" value="OMERI11G01080.1"/>
    <property type="gene ID" value="OMERI11G01080"/>
</dbReference>
<evidence type="ECO:0000256" key="1">
    <source>
        <dbReference type="SAM" id="MobiDB-lite"/>
    </source>
</evidence>
<reference evidence="2" key="1">
    <citation type="submission" date="2015-04" db="UniProtKB">
        <authorList>
            <consortium name="EnsemblPlants"/>
        </authorList>
    </citation>
    <scope>IDENTIFICATION</scope>
</reference>
<dbReference type="Proteomes" id="UP000008021">
    <property type="component" value="Chromosome 11"/>
</dbReference>
<feature type="region of interest" description="Disordered" evidence="1">
    <location>
        <begin position="1"/>
        <end position="23"/>
    </location>
</feature>
<dbReference type="Gramene" id="OMERI11G01080.1">
    <property type="protein sequence ID" value="OMERI11G01080.1"/>
    <property type="gene ID" value="OMERI11G01080"/>
</dbReference>
<sequence>MNTVEEQERREEQGGRGTCAKSAPHPLVLTTMTDIVLAANKSSHPPTMYYIDEQAQQIWQGGLKSNPANNLAQKDLFVGKSDTKLCIEQFTVADRVTIIPFGGMMMIHRYSRVKAPIPGDVAAQQVWVPAAIKACGCWPANAKEETWPSQGALIFLI</sequence>
<keyword evidence="3" id="KW-1185">Reference proteome</keyword>
<dbReference type="HOGENOM" id="CLU_1858416_0_0_1"/>
<proteinExistence type="predicted"/>
<evidence type="ECO:0000313" key="3">
    <source>
        <dbReference type="Proteomes" id="UP000008021"/>
    </source>
</evidence>
<dbReference type="AlphaFoldDB" id="A0A0E0F1Q5"/>
<evidence type="ECO:0000313" key="2">
    <source>
        <dbReference type="EnsemblPlants" id="OMERI11G01080.1"/>
    </source>
</evidence>
<accession>A0A0E0F1Q5</accession>
<name>A0A0E0F1Q5_9ORYZ</name>
<reference evidence="2" key="2">
    <citation type="submission" date="2018-05" db="EMBL/GenBank/DDBJ databases">
        <title>OmerRS3 (Oryza meridionalis Reference Sequence Version 3).</title>
        <authorList>
            <person name="Zhang J."/>
            <person name="Kudrna D."/>
            <person name="Lee S."/>
            <person name="Talag J."/>
            <person name="Welchert J."/>
            <person name="Wing R.A."/>
        </authorList>
    </citation>
    <scope>NUCLEOTIDE SEQUENCE [LARGE SCALE GENOMIC DNA]</scope>
    <source>
        <strain evidence="2">cv. OR44</strain>
    </source>
</reference>
<feature type="compositionally biased region" description="Basic and acidic residues" evidence="1">
    <location>
        <begin position="1"/>
        <end position="14"/>
    </location>
</feature>
<organism evidence="2">
    <name type="scientific">Oryza meridionalis</name>
    <dbReference type="NCBI Taxonomy" id="40149"/>
    <lineage>
        <taxon>Eukaryota</taxon>
        <taxon>Viridiplantae</taxon>
        <taxon>Streptophyta</taxon>
        <taxon>Embryophyta</taxon>
        <taxon>Tracheophyta</taxon>
        <taxon>Spermatophyta</taxon>
        <taxon>Magnoliopsida</taxon>
        <taxon>Liliopsida</taxon>
        <taxon>Poales</taxon>
        <taxon>Poaceae</taxon>
        <taxon>BOP clade</taxon>
        <taxon>Oryzoideae</taxon>
        <taxon>Oryzeae</taxon>
        <taxon>Oryzinae</taxon>
        <taxon>Oryza</taxon>
    </lineage>
</organism>
<protein>
    <submittedName>
        <fullName evidence="2">Uncharacterized protein</fullName>
    </submittedName>
</protein>